<comment type="caution">
    <text evidence="3">The sequence shown here is derived from an EMBL/GenBank/DDBJ whole genome shotgun (WGS) entry which is preliminary data.</text>
</comment>
<dbReference type="EMBL" id="BAABFR010000053">
    <property type="protein sequence ID" value="GAA4397025.1"/>
    <property type="molecule type" value="Genomic_DNA"/>
</dbReference>
<dbReference type="Pfam" id="PF05656">
    <property type="entry name" value="DUF805"/>
    <property type="match status" value="1"/>
</dbReference>
<keyword evidence="4" id="KW-1185">Reference proteome</keyword>
<protein>
    <recommendedName>
        <fullName evidence="5">DUF805 domain-containing protein</fullName>
    </recommendedName>
</protein>
<evidence type="ECO:0008006" key="5">
    <source>
        <dbReference type="Google" id="ProtNLM"/>
    </source>
</evidence>
<name>A0ABP8JW30_9ACTN</name>
<organism evidence="3 4">
    <name type="scientific">Tsukamurella soli</name>
    <dbReference type="NCBI Taxonomy" id="644556"/>
    <lineage>
        <taxon>Bacteria</taxon>
        <taxon>Bacillati</taxon>
        <taxon>Actinomycetota</taxon>
        <taxon>Actinomycetes</taxon>
        <taxon>Mycobacteriales</taxon>
        <taxon>Tsukamurellaceae</taxon>
        <taxon>Tsukamurella</taxon>
    </lineage>
</organism>
<keyword evidence="2" id="KW-0472">Membrane</keyword>
<feature type="transmembrane region" description="Helical" evidence="2">
    <location>
        <begin position="106"/>
        <end position="134"/>
    </location>
</feature>
<feature type="transmembrane region" description="Helical" evidence="2">
    <location>
        <begin position="182"/>
        <end position="204"/>
    </location>
</feature>
<feature type="compositionally biased region" description="Polar residues" evidence="1">
    <location>
        <begin position="1"/>
        <end position="14"/>
    </location>
</feature>
<accession>A0ABP8JW30</accession>
<dbReference type="InterPro" id="IPR008523">
    <property type="entry name" value="DUF805"/>
</dbReference>
<evidence type="ECO:0000313" key="3">
    <source>
        <dbReference type="EMBL" id="GAA4397025.1"/>
    </source>
</evidence>
<evidence type="ECO:0000256" key="2">
    <source>
        <dbReference type="SAM" id="Phobius"/>
    </source>
</evidence>
<evidence type="ECO:0000256" key="1">
    <source>
        <dbReference type="SAM" id="MobiDB-lite"/>
    </source>
</evidence>
<feature type="transmembrane region" description="Helical" evidence="2">
    <location>
        <begin position="146"/>
        <end position="170"/>
    </location>
</feature>
<dbReference type="PANTHER" id="PTHR34980">
    <property type="entry name" value="INNER MEMBRANE PROTEIN-RELATED-RELATED"/>
    <property type="match status" value="1"/>
</dbReference>
<evidence type="ECO:0000313" key="4">
    <source>
        <dbReference type="Proteomes" id="UP001500635"/>
    </source>
</evidence>
<dbReference type="PANTHER" id="PTHR34980:SF2">
    <property type="entry name" value="INNER MEMBRANE PROTEIN YHAH-RELATED"/>
    <property type="match status" value="1"/>
</dbReference>
<feature type="region of interest" description="Disordered" evidence="1">
    <location>
        <begin position="1"/>
        <end position="67"/>
    </location>
</feature>
<proteinExistence type="predicted"/>
<keyword evidence="2" id="KW-0812">Transmembrane</keyword>
<keyword evidence="2" id="KW-1133">Transmembrane helix</keyword>
<gene>
    <name evidence="3" type="ORF">GCM10023147_31970</name>
</gene>
<dbReference type="Proteomes" id="UP001500635">
    <property type="component" value="Unassembled WGS sequence"/>
</dbReference>
<reference evidence="4" key="1">
    <citation type="journal article" date="2019" name="Int. J. Syst. Evol. Microbiol.">
        <title>The Global Catalogue of Microorganisms (GCM) 10K type strain sequencing project: providing services to taxonomists for standard genome sequencing and annotation.</title>
        <authorList>
            <consortium name="The Broad Institute Genomics Platform"/>
            <consortium name="The Broad Institute Genome Sequencing Center for Infectious Disease"/>
            <person name="Wu L."/>
            <person name="Ma J."/>
        </authorList>
    </citation>
    <scope>NUCLEOTIDE SEQUENCE [LARGE SCALE GENOMIC DNA]</scope>
    <source>
        <strain evidence="4">JCM 17688</strain>
    </source>
</reference>
<sequence length="215" mass="23048">MTSPSGPEWQQNDSRGIPRTPPWPDGQWQGVSPADASGYWGTPMPEPVGGRQYGAPRFRYPPPSNPGARDPRDLGLPLYGAPFAQSVVRFFRGYVRFSGRASRSEYWWAQLFCFVTLLIVMALVAAIVLVGLAIGSDGDGLSAVGIAITVVGAAVAVLAIFGLLLPMYAVGARRLHDAGYPGAWILCALIPYVGGLVWIVVGVLDTNPSGMRFDR</sequence>